<evidence type="ECO:0000313" key="4">
    <source>
        <dbReference type="Proteomes" id="UP000030765"/>
    </source>
</evidence>
<dbReference type="OrthoDB" id="6145874at2759"/>
<evidence type="ECO:0000313" key="3">
    <source>
        <dbReference type="EnsemblMetazoa" id="ASIC018893-PA"/>
    </source>
</evidence>
<dbReference type="AlphaFoldDB" id="A0A084WK33"/>
<dbReference type="STRING" id="74873.A0A084WK33"/>
<dbReference type="InterPro" id="IPR014716">
    <property type="entry name" value="Fibrinogen_a/b/g_C_1"/>
</dbReference>
<dbReference type="EnsemblMetazoa" id="ASIC018893-RA">
    <property type="protein sequence ID" value="ASIC018893-PA"/>
    <property type="gene ID" value="ASIC018893"/>
</dbReference>
<dbReference type="Proteomes" id="UP000030765">
    <property type="component" value="Unassembled WGS sequence"/>
</dbReference>
<feature type="domain" description="Fibrinogen C-terminal" evidence="1">
    <location>
        <begin position="23"/>
        <end position="203"/>
    </location>
</feature>
<dbReference type="InterPro" id="IPR002181">
    <property type="entry name" value="Fibrinogen_a/b/g_C_dom"/>
</dbReference>
<dbReference type="VEuPathDB" id="VectorBase:ASIS011749"/>
<dbReference type="EMBL" id="KE525349">
    <property type="protein sequence ID" value="KFB50577.1"/>
    <property type="molecule type" value="Genomic_DNA"/>
</dbReference>
<dbReference type="Gene3D" id="3.90.215.10">
    <property type="entry name" value="Gamma Fibrinogen, chain A, domain 1"/>
    <property type="match status" value="1"/>
</dbReference>
<dbReference type="SMART" id="SM00186">
    <property type="entry name" value="FBG"/>
    <property type="match status" value="1"/>
</dbReference>
<dbReference type="GO" id="GO:0005615">
    <property type="term" value="C:extracellular space"/>
    <property type="evidence" value="ECO:0007669"/>
    <property type="project" value="TreeGrafter"/>
</dbReference>
<proteinExistence type="predicted"/>
<reference evidence="3" key="2">
    <citation type="submission" date="2020-05" db="UniProtKB">
        <authorList>
            <consortium name="EnsemblMetazoa"/>
        </authorList>
    </citation>
    <scope>IDENTIFICATION</scope>
</reference>
<organism evidence="2">
    <name type="scientific">Anopheles sinensis</name>
    <name type="common">Mosquito</name>
    <dbReference type="NCBI Taxonomy" id="74873"/>
    <lineage>
        <taxon>Eukaryota</taxon>
        <taxon>Metazoa</taxon>
        <taxon>Ecdysozoa</taxon>
        <taxon>Arthropoda</taxon>
        <taxon>Hexapoda</taxon>
        <taxon>Insecta</taxon>
        <taxon>Pterygota</taxon>
        <taxon>Neoptera</taxon>
        <taxon>Endopterygota</taxon>
        <taxon>Diptera</taxon>
        <taxon>Nematocera</taxon>
        <taxon>Culicoidea</taxon>
        <taxon>Culicidae</taxon>
        <taxon>Anophelinae</taxon>
        <taxon>Anopheles</taxon>
    </lineage>
</organism>
<evidence type="ECO:0000259" key="1">
    <source>
        <dbReference type="PROSITE" id="PS51406"/>
    </source>
</evidence>
<name>A0A084WK33_ANOSI</name>
<dbReference type="OMA" id="GRENCAI"/>
<evidence type="ECO:0000313" key="2">
    <source>
        <dbReference type="EMBL" id="KFB50577.1"/>
    </source>
</evidence>
<accession>A0A084WK33</accession>
<keyword evidence="4" id="KW-1185">Reference proteome</keyword>
<dbReference type="InterPro" id="IPR036056">
    <property type="entry name" value="Fibrinogen-like_C"/>
</dbReference>
<dbReference type="PANTHER" id="PTHR19143">
    <property type="entry name" value="FIBRINOGEN/TENASCIN/ANGIOPOEITIN"/>
    <property type="match status" value="1"/>
</dbReference>
<protein>
    <submittedName>
        <fullName evidence="2">AGAP012000-PA-like protein</fullName>
    </submittedName>
    <submittedName>
        <fullName evidence="3">Fibrinogen C-terminal domain-containing protein</fullName>
    </submittedName>
</protein>
<dbReference type="InterPro" id="IPR050373">
    <property type="entry name" value="Fibrinogen_C-term_domain"/>
</dbReference>
<dbReference type="PANTHER" id="PTHR19143:SF327">
    <property type="entry name" value="FI21813P1-RELATED"/>
    <property type="match status" value="1"/>
</dbReference>
<sequence length="203" mass="23625">MENEMVRNITNTLAAIQNELQQIRVNSIPTSCTSGSFKETNAYYIRPYGYKENSFLVLCDFENYFNLGGGWTVFQRRMDGSVDFYRDWESYKNGFGDIDGEHWLGLEKLHLMTRSGRHELLVLLKDFEENLAYALYDDFKIGSETEKYNLTVGNYSGTAGDKLTHHNGMKFTTSDQDNNPRDGRENCAISYKGAWWFQRCYDR</sequence>
<dbReference type="Pfam" id="PF00147">
    <property type="entry name" value="Fibrinogen_C"/>
    <property type="match status" value="1"/>
</dbReference>
<dbReference type="PROSITE" id="PS51406">
    <property type="entry name" value="FIBRINOGEN_C_2"/>
    <property type="match status" value="1"/>
</dbReference>
<dbReference type="CDD" id="cd00087">
    <property type="entry name" value="FReD"/>
    <property type="match status" value="1"/>
</dbReference>
<reference evidence="2 4" key="1">
    <citation type="journal article" date="2014" name="BMC Genomics">
        <title>Genome sequence of Anopheles sinensis provides insight into genetics basis of mosquito competence for malaria parasites.</title>
        <authorList>
            <person name="Zhou D."/>
            <person name="Zhang D."/>
            <person name="Ding G."/>
            <person name="Shi L."/>
            <person name="Hou Q."/>
            <person name="Ye Y."/>
            <person name="Xu Y."/>
            <person name="Zhou H."/>
            <person name="Xiong C."/>
            <person name="Li S."/>
            <person name="Yu J."/>
            <person name="Hong S."/>
            <person name="Yu X."/>
            <person name="Zou P."/>
            <person name="Chen C."/>
            <person name="Chang X."/>
            <person name="Wang W."/>
            <person name="Lv Y."/>
            <person name="Sun Y."/>
            <person name="Ma L."/>
            <person name="Shen B."/>
            <person name="Zhu C."/>
        </authorList>
    </citation>
    <scope>NUCLEOTIDE SEQUENCE [LARGE SCALE GENOMIC DNA]</scope>
</reference>
<dbReference type="SUPFAM" id="SSF56496">
    <property type="entry name" value="Fibrinogen C-terminal domain-like"/>
    <property type="match status" value="1"/>
</dbReference>
<dbReference type="EMBL" id="ATLV01024093">
    <property type="status" value="NOT_ANNOTATED_CDS"/>
    <property type="molecule type" value="Genomic_DNA"/>
</dbReference>
<gene>
    <name evidence="2" type="ORF">ZHAS_00018893</name>
</gene>
<dbReference type="VEuPathDB" id="VectorBase:ASIC018893"/>